<dbReference type="OrthoDB" id="1903945at2759"/>
<evidence type="ECO:0000313" key="4">
    <source>
        <dbReference type="Proteomes" id="UP000027138"/>
    </source>
</evidence>
<protein>
    <submittedName>
        <fullName evidence="3">Uncharacterized protein</fullName>
    </submittedName>
</protein>
<accession>A0A067K593</accession>
<gene>
    <name evidence="3" type="ORF">JCGZ_16975</name>
</gene>
<evidence type="ECO:0000256" key="1">
    <source>
        <dbReference type="SAM" id="MobiDB-lite"/>
    </source>
</evidence>
<dbReference type="EMBL" id="KK914699">
    <property type="protein sequence ID" value="KDP30193.1"/>
    <property type="molecule type" value="Genomic_DNA"/>
</dbReference>
<dbReference type="PANTHER" id="PTHR33743">
    <property type="entry name" value="PROTEIN GOLVEN 6-RELATED"/>
    <property type="match status" value="1"/>
</dbReference>
<name>A0A067K593_JATCU</name>
<proteinExistence type="predicted"/>
<dbReference type="PANTHER" id="PTHR33743:SF19">
    <property type="entry name" value="PROTEIN GOLVEN 6"/>
    <property type="match status" value="1"/>
</dbReference>
<dbReference type="Proteomes" id="UP000027138">
    <property type="component" value="Unassembled WGS sequence"/>
</dbReference>
<feature type="compositionally biased region" description="Polar residues" evidence="1">
    <location>
        <begin position="145"/>
        <end position="156"/>
    </location>
</feature>
<keyword evidence="4" id="KW-1185">Reference proteome</keyword>
<evidence type="ECO:0000313" key="3">
    <source>
        <dbReference type="EMBL" id="KDP30193.1"/>
    </source>
</evidence>
<feature type="region of interest" description="Disordered" evidence="1">
    <location>
        <begin position="107"/>
        <end position="181"/>
    </location>
</feature>
<dbReference type="Pfam" id="PF21529">
    <property type="entry name" value="GLV1-2"/>
    <property type="match status" value="1"/>
</dbReference>
<reference evidence="3 4" key="1">
    <citation type="journal article" date="2014" name="PLoS ONE">
        <title>Global Analysis of Gene Expression Profiles in Physic Nut (Jatropha curcas L.) Seedlings Exposed to Salt Stress.</title>
        <authorList>
            <person name="Zhang L."/>
            <person name="Zhang C."/>
            <person name="Wu P."/>
            <person name="Chen Y."/>
            <person name="Li M."/>
            <person name="Jiang H."/>
            <person name="Wu G."/>
        </authorList>
    </citation>
    <scope>NUCLEOTIDE SEQUENCE [LARGE SCALE GENOMIC DNA]</scope>
    <source>
        <strain evidence="4">cv. GZQX0401</strain>
        <tissue evidence="3">Young leaves</tissue>
    </source>
</reference>
<keyword evidence="2" id="KW-0732">Signal</keyword>
<sequence length="181" mass="20093">MRPSLVVSLLLLSFLLHEAKAIRLEKEFMQVAQQKIHAKAIRLEKEFMQVAQQKIHKEKKSTSLTERSNKNGGFGDVILCKEGQCTGMSSRKLATVTTSTIFTTTTTTNKKEENGGNKADSTTIPIPKGSRSGNGEVGGEHEKFTINSSSPTSEQQKMTHEDNYVDIMDYSPAKRKPPIHN</sequence>
<feature type="signal peptide" evidence="2">
    <location>
        <begin position="1"/>
        <end position="21"/>
    </location>
</feature>
<organism evidence="3 4">
    <name type="scientific">Jatropha curcas</name>
    <name type="common">Barbados nut</name>
    <dbReference type="NCBI Taxonomy" id="180498"/>
    <lineage>
        <taxon>Eukaryota</taxon>
        <taxon>Viridiplantae</taxon>
        <taxon>Streptophyta</taxon>
        <taxon>Embryophyta</taxon>
        <taxon>Tracheophyta</taxon>
        <taxon>Spermatophyta</taxon>
        <taxon>Magnoliopsida</taxon>
        <taxon>eudicotyledons</taxon>
        <taxon>Gunneridae</taxon>
        <taxon>Pentapetalae</taxon>
        <taxon>rosids</taxon>
        <taxon>fabids</taxon>
        <taxon>Malpighiales</taxon>
        <taxon>Euphorbiaceae</taxon>
        <taxon>Crotonoideae</taxon>
        <taxon>Jatropheae</taxon>
        <taxon>Jatropha</taxon>
    </lineage>
</organism>
<evidence type="ECO:0000256" key="2">
    <source>
        <dbReference type="SAM" id="SignalP"/>
    </source>
</evidence>
<feature type="chain" id="PRO_5001639249" evidence="2">
    <location>
        <begin position="22"/>
        <end position="181"/>
    </location>
</feature>
<dbReference type="InterPro" id="IPR049306">
    <property type="entry name" value="GLV1-2"/>
</dbReference>
<dbReference type="AlphaFoldDB" id="A0A067K593"/>